<dbReference type="Proteomes" id="UP000036681">
    <property type="component" value="Unplaced"/>
</dbReference>
<sequence length="41" mass="4844">MDLEVALKKASDDEHDDENDTDEVYAGKTLRFEDFLETFKY</sequence>
<feature type="compositionally biased region" description="Basic and acidic residues" evidence="1">
    <location>
        <begin position="1"/>
        <end position="12"/>
    </location>
</feature>
<evidence type="ECO:0000256" key="1">
    <source>
        <dbReference type="SAM" id="MobiDB-lite"/>
    </source>
</evidence>
<reference evidence="3" key="1">
    <citation type="submission" date="2017-02" db="UniProtKB">
        <authorList>
            <consortium name="WormBaseParasite"/>
        </authorList>
    </citation>
    <scope>IDENTIFICATION</scope>
</reference>
<protein>
    <submittedName>
        <fullName evidence="3">Protein AATF-like</fullName>
    </submittedName>
</protein>
<accession>A0A0M3IW51</accession>
<evidence type="ECO:0000313" key="2">
    <source>
        <dbReference type="Proteomes" id="UP000036681"/>
    </source>
</evidence>
<dbReference type="WBParaSite" id="ALUE_0002297901-mRNA-1">
    <property type="protein sequence ID" value="ALUE_0002297901-mRNA-1"/>
    <property type="gene ID" value="ALUE_0002297901"/>
</dbReference>
<evidence type="ECO:0000313" key="3">
    <source>
        <dbReference type="WBParaSite" id="ALUE_0002297901-mRNA-1"/>
    </source>
</evidence>
<dbReference type="AlphaFoldDB" id="A0A0M3IW51"/>
<feature type="region of interest" description="Disordered" evidence="1">
    <location>
        <begin position="1"/>
        <end position="22"/>
    </location>
</feature>
<organism evidence="2 3">
    <name type="scientific">Ascaris lumbricoides</name>
    <name type="common">Giant roundworm</name>
    <dbReference type="NCBI Taxonomy" id="6252"/>
    <lineage>
        <taxon>Eukaryota</taxon>
        <taxon>Metazoa</taxon>
        <taxon>Ecdysozoa</taxon>
        <taxon>Nematoda</taxon>
        <taxon>Chromadorea</taxon>
        <taxon>Rhabditida</taxon>
        <taxon>Spirurina</taxon>
        <taxon>Ascaridomorpha</taxon>
        <taxon>Ascaridoidea</taxon>
        <taxon>Ascarididae</taxon>
        <taxon>Ascaris</taxon>
    </lineage>
</organism>
<name>A0A0M3IW51_ASCLU</name>
<keyword evidence="2" id="KW-1185">Reference proteome</keyword>
<proteinExistence type="predicted"/>
<feature type="compositionally biased region" description="Acidic residues" evidence="1">
    <location>
        <begin position="13"/>
        <end position="22"/>
    </location>
</feature>